<evidence type="ECO:0000256" key="4">
    <source>
        <dbReference type="PIRNR" id="PIRNR000446"/>
    </source>
</evidence>
<dbReference type="Proteomes" id="UP001596067">
    <property type="component" value="Unassembled WGS sequence"/>
</dbReference>
<comment type="similarity">
    <text evidence="4">Belongs to the fabD family.</text>
</comment>
<dbReference type="SUPFAM" id="SSF52151">
    <property type="entry name" value="FabD/lysophospholipase-like"/>
    <property type="match status" value="1"/>
</dbReference>
<dbReference type="InterPro" id="IPR016036">
    <property type="entry name" value="Malonyl_transacylase_ACP-bd"/>
</dbReference>
<accession>A0ABW1ES86</accession>
<comment type="caution">
    <text evidence="6">The sequence shown here is derived from an EMBL/GenBank/DDBJ whole genome shotgun (WGS) entry which is preliminary data.</text>
</comment>
<dbReference type="InterPro" id="IPR016035">
    <property type="entry name" value="Acyl_Trfase/lysoPLipase"/>
</dbReference>
<protein>
    <recommendedName>
        <fullName evidence="4">Malonyl CoA-acyl carrier protein transacylase</fullName>
        <ecNumber evidence="4">2.3.1.39</ecNumber>
    </recommendedName>
</protein>
<evidence type="ECO:0000313" key="7">
    <source>
        <dbReference type="Proteomes" id="UP001596067"/>
    </source>
</evidence>
<sequence>MTPEPIALLFPGQGTQKQGMGEPWQETGAWAVVETVSEQSGQDVAELLLHADAERLRRTDLAQLAVFTVAVMAFEEADRAGLTAGAPVAACAGHSLGEYAALVAAGALGLADAAGLVAVRGRAMREAAELSDGTMGVLVGAPLPAVETLVEDARQAGHRVWVANVNAPGQVVLSGSADGVAAAAAEAPGIGAKLISVPVGGAFHSPYMAPAAGRLRAALTGVGFAPVHTPVVANVDARPHASGDDWPDLMGRQLVSPVLWEAGVRTLVGPLGCRRLIELGPGRTLAGMVRRITPETEVLSVDSPEALAAAAPALQAARG</sequence>
<reference evidence="7" key="1">
    <citation type="journal article" date="2019" name="Int. J. Syst. Evol. Microbiol.">
        <title>The Global Catalogue of Microorganisms (GCM) 10K type strain sequencing project: providing services to taxonomists for standard genome sequencing and annotation.</title>
        <authorList>
            <consortium name="The Broad Institute Genomics Platform"/>
            <consortium name="The Broad Institute Genome Sequencing Center for Infectious Disease"/>
            <person name="Wu L."/>
            <person name="Ma J."/>
        </authorList>
    </citation>
    <scope>NUCLEOTIDE SEQUENCE [LARGE SCALE GENOMIC DNA]</scope>
    <source>
        <strain evidence="7">CGMCC 4.1469</strain>
    </source>
</reference>
<dbReference type="Gene3D" id="3.30.70.250">
    <property type="entry name" value="Malonyl-CoA ACP transacylase, ACP-binding"/>
    <property type="match status" value="1"/>
</dbReference>
<dbReference type="Gene3D" id="3.40.366.10">
    <property type="entry name" value="Malonyl-Coenzyme A Acyl Carrier Protein, domain 2"/>
    <property type="match status" value="1"/>
</dbReference>
<dbReference type="InterPro" id="IPR014043">
    <property type="entry name" value="Acyl_transferase_dom"/>
</dbReference>
<comment type="catalytic activity">
    <reaction evidence="3 4">
        <text>holo-[ACP] + malonyl-CoA = malonyl-[ACP] + CoA</text>
        <dbReference type="Rhea" id="RHEA:41792"/>
        <dbReference type="Rhea" id="RHEA-COMP:9623"/>
        <dbReference type="Rhea" id="RHEA-COMP:9685"/>
        <dbReference type="ChEBI" id="CHEBI:57287"/>
        <dbReference type="ChEBI" id="CHEBI:57384"/>
        <dbReference type="ChEBI" id="CHEBI:64479"/>
        <dbReference type="ChEBI" id="CHEBI:78449"/>
        <dbReference type="EC" id="2.3.1.39"/>
    </reaction>
</comment>
<keyword evidence="1 4" id="KW-0808">Transferase</keyword>
<organism evidence="6 7">
    <name type="scientific">Kitasatospora aburaviensis</name>
    <dbReference type="NCBI Taxonomy" id="67265"/>
    <lineage>
        <taxon>Bacteria</taxon>
        <taxon>Bacillati</taxon>
        <taxon>Actinomycetota</taxon>
        <taxon>Actinomycetes</taxon>
        <taxon>Kitasatosporales</taxon>
        <taxon>Streptomycetaceae</taxon>
        <taxon>Kitasatospora</taxon>
    </lineage>
</organism>
<dbReference type="SUPFAM" id="SSF55048">
    <property type="entry name" value="Probable ACP-binding domain of malonyl-CoA ACP transacylase"/>
    <property type="match status" value="1"/>
</dbReference>
<dbReference type="InterPro" id="IPR024925">
    <property type="entry name" value="Malonyl_CoA-ACP_transAc"/>
</dbReference>
<keyword evidence="2 4" id="KW-0012">Acyltransferase</keyword>
<keyword evidence="7" id="KW-1185">Reference proteome</keyword>
<dbReference type="SMART" id="SM00827">
    <property type="entry name" value="PKS_AT"/>
    <property type="match status" value="1"/>
</dbReference>
<evidence type="ECO:0000256" key="3">
    <source>
        <dbReference type="ARBA" id="ARBA00048462"/>
    </source>
</evidence>
<proteinExistence type="inferred from homology"/>
<evidence type="ECO:0000256" key="1">
    <source>
        <dbReference type="ARBA" id="ARBA00022679"/>
    </source>
</evidence>
<dbReference type="Pfam" id="PF00698">
    <property type="entry name" value="Acyl_transf_1"/>
    <property type="match status" value="1"/>
</dbReference>
<name>A0ABW1ES86_9ACTN</name>
<dbReference type="PIRSF" id="PIRSF000446">
    <property type="entry name" value="Mct"/>
    <property type="match status" value="1"/>
</dbReference>
<dbReference type="InterPro" id="IPR001227">
    <property type="entry name" value="Ac_transferase_dom_sf"/>
</dbReference>
<dbReference type="InterPro" id="IPR050858">
    <property type="entry name" value="Mal-CoA-ACP_Trans/PKS_FabD"/>
</dbReference>
<evidence type="ECO:0000259" key="5">
    <source>
        <dbReference type="SMART" id="SM00827"/>
    </source>
</evidence>
<evidence type="ECO:0000313" key="6">
    <source>
        <dbReference type="EMBL" id="MFC5884926.1"/>
    </source>
</evidence>
<dbReference type="EMBL" id="JBHSOD010000007">
    <property type="protein sequence ID" value="MFC5884926.1"/>
    <property type="molecule type" value="Genomic_DNA"/>
</dbReference>
<dbReference type="GO" id="GO:0004314">
    <property type="term" value="F:[acyl-carrier-protein] S-malonyltransferase activity"/>
    <property type="evidence" value="ECO:0007669"/>
    <property type="project" value="UniProtKB-EC"/>
</dbReference>
<dbReference type="RefSeq" id="WP_313762794.1">
    <property type="nucleotide sequence ID" value="NZ_BAAAVH010000039.1"/>
</dbReference>
<dbReference type="PANTHER" id="PTHR42681">
    <property type="entry name" value="MALONYL-COA-ACYL CARRIER PROTEIN TRANSACYLASE, MITOCHONDRIAL"/>
    <property type="match status" value="1"/>
</dbReference>
<evidence type="ECO:0000256" key="2">
    <source>
        <dbReference type="ARBA" id="ARBA00023315"/>
    </source>
</evidence>
<dbReference type="EC" id="2.3.1.39" evidence="4"/>
<feature type="domain" description="Malonyl-CoA:ACP transacylase (MAT)" evidence="5">
    <location>
        <begin position="9"/>
        <end position="318"/>
    </location>
</feature>
<dbReference type="PANTHER" id="PTHR42681:SF1">
    <property type="entry name" value="MALONYL-COA-ACYL CARRIER PROTEIN TRANSACYLASE, MITOCHONDRIAL"/>
    <property type="match status" value="1"/>
</dbReference>
<gene>
    <name evidence="6" type="ORF">ACFP0N_08060</name>
</gene>